<evidence type="ECO:0000313" key="2">
    <source>
        <dbReference type="Proteomes" id="UP000262621"/>
    </source>
</evidence>
<accession>A0A372G1V5</accession>
<dbReference type="AlphaFoldDB" id="A0A372G1V5"/>
<name>A0A372G1V5_9ACTN</name>
<proteinExistence type="predicted"/>
<reference evidence="1 2" key="1">
    <citation type="submission" date="2018-08" db="EMBL/GenBank/DDBJ databases">
        <title>Verrucosispora craniellae sp. nov., isolated from a marine sponge in the South China Sea.</title>
        <authorList>
            <person name="Li L."/>
            <person name="Lin H.W."/>
        </authorList>
    </citation>
    <scope>NUCLEOTIDE SEQUENCE [LARGE SCALE GENOMIC DNA]</scope>
    <source>
        <strain evidence="1 2">LHW63014</strain>
    </source>
</reference>
<protein>
    <submittedName>
        <fullName evidence="1">Uncharacterized protein</fullName>
    </submittedName>
</protein>
<dbReference type="Proteomes" id="UP000262621">
    <property type="component" value="Unassembled WGS sequence"/>
</dbReference>
<comment type="caution">
    <text evidence="1">The sequence shown here is derived from an EMBL/GenBank/DDBJ whole genome shotgun (WGS) entry which is preliminary data.</text>
</comment>
<keyword evidence="2" id="KW-1185">Reference proteome</keyword>
<organism evidence="1 2">
    <name type="scientific">Micromonospora craniellae</name>
    <dbReference type="NCBI Taxonomy" id="2294034"/>
    <lineage>
        <taxon>Bacteria</taxon>
        <taxon>Bacillati</taxon>
        <taxon>Actinomycetota</taxon>
        <taxon>Actinomycetes</taxon>
        <taxon>Micromonosporales</taxon>
        <taxon>Micromonosporaceae</taxon>
        <taxon>Micromonospora</taxon>
    </lineage>
</organism>
<sequence length="66" mass="7351">MWVHVQVRLARLYWDDKVEIEGYRLSDVSGGPIGSVWLTIDATDLPTALVGTADTWRPPHATGRTC</sequence>
<dbReference type="EMBL" id="QVFU01000005">
    <property type="protein sequence ID" value="RFS47037.1"/>
    <property type="molecule type" value="Genomic_DNA"/>
</dbReference>
<evidence type="ECO:0000313" key="1">
    <source>
        <dbReference type="EMBL" id="RFS47037.1"/>
    </source>
</evidence>
<gene>
    <name evidence="1" type="ORF">D0Q02_07705</name>
</gene>